<name>A0ABW6LPD1_9ACTN</name>
<evidence type="ECO:0000313" key="1">
    <source>
        <dbReference type="EMBL" id="MFE9229978.1"/>
    </source>
</evidence>
<protein>
    <submittedName>
        <fullName evidence="1">Uncharacterized protein</fullName>
    </submittedName>
</protein>
<keyword evidence="2" id="KW-1185">Reference proteome</keyword>
<sequence length="52" mass="5750">MRKPIRFPVWKLLSFQTVFSHARQAGGRSAAEVNATLLDFLARLDESTASAS</sequence>
<proteinExistence type="predicted"/>
<dbReference type="RefSeq" id="WP_358292949.1">
    <property type="nucleotide sequence ID" value="NZ_JBEYGJ010000075.1"/>
</dbReference>
<comment type="caution">
    <text evidence="1">The sequence shown here is derived from an EMBL/GenBank/DDBJ whole genome shotgun (WGS) entry which is preliminary data.</text>
</comment>
<accession>A0ABW6LPD1</accession>
<gene>
    <name evidence="1" type="ORF">ACFYM3_36445</name>
</gene>
<evidence type="ECO:0000313" key="2">
    <source>
        <dbReference type="Proteomes" id="UP001601288"/>
    </source>
</evidence>
<dbReference type="Proteomes" id="UP001601288">
    <property type="component" value="Unassembled WGS sequence"/>
</dbReference>
<organism evidence="1 2">
    <name type="scientific">Streptomyces massasporeus</name>
    <dbReference type="NCBI Taxonomy" id="67324"/>
    <lineage>
        <taxon>Bacteria</taxon>
        <taxon>Bacillati</taxon>
        <taxon>Actinomycetota</taxon>
        <taxon>Actinomycetes</taxon>
        <taxon>Kitasatosporales</taxon>
        <taxon>Streptomycetaceae</taxon>
        <taxon>Streptomyces</taxon>
    </lineage>
</organism>
<reference evidence="1 2" key="1">
    <citation type="submission" date="2024-10" db="EMBL/GenBank/DDBJ databases">
        <title>The Natural Products Discovery Center: Release of the First 8490 Sequenced Strains for Exploring Actinobacteria Biosynthetic Diversity.</title>
        <authorList>
            <person name="Kalkreuter E."/>
            <person name="Kautsar S.A."/>
            <person name="Yang D."/>
            <person name="Bader C.D."/>
            <person name="Teijaro C.N."/>
            <person name="Fluegel L."/>
            <person name="Davis C.M."/>
            <person name="Simpson J.R."/>
            <person name="Lauterbach L."/>
            <person name="Steele A.D."/>
            <person name="Gui C."/>
            <person name="Meng S."/>
            <person name="Li G."/>
            <person name="Viehrig K."/>
            <person name="Ye F."/>
            <person name="Su P."/>
            <person name="Kiefer A.F."/>
            <person name="Nichols A."/>
            <person name="Cepeda A.J."/>
            <person name="Yan W."/>
            <person name="Fan B."/>
            <person name="Jiang Y."/>
            <person name="Adhikari A."/>
            <person name="Zheng C.-J."/>
            <person name="Schuster L."/>
            <person name="Cowan T.M."/>
            <person name="Smanski M.J."/>
            <person name="Chevrette M.G."/>
            <person name="De Carvalho L.P.S."/>
            <person name="Shen B."/>
        </authorList>
    </citation>
    <scope>NUCLEOTIDE SEQUENCE [LARGE SCALE GENOMIC DNA]</scope>
    <source>
        <strain evidence="1 2">NPDC007066</strain>
    </source>
</reference>
<dbReference type="EMBL" id="JBIAFP010000030">
    <property type="protein sequence ID" value="MFE9229978.1"/>
    <property type="molecule type" value="Genomic_DNA"/>
</dbReference>